<keyword evidence="9" id="KW-1185">Reference proteome</keyword>
<dbReference type="InterPro" id="IPR011990">
    <property type="entry name" value="TPR-like_helical_dom_sf"/>
</dbReference>
<organism evidence="8 9">
    <name type="scientific">Kribbella pittospori</name>
    <dbReference type="NCBI Taxonomy" id="722689"/>
    <lineage>
        <taxon>Bacteria</taxon>
        <taxon>Bacillati</taxon>
        <taxon>Actinomycetota</taxon>
        <taxon>Actinomycetes</taxon>
        <taxon>Propionibacteriales</taxon>
        <taxon>Kribbellaceae</taxon>
        <taxon>Kribbella</taxon>
    </lineage>
</organism>
<dbReference type="InterPro" id="IPR036388">
    <property type="entry name" value="WH-like_DNA-bd_sf"/>
</dbReference>
<dbReference type="Proteomes" id="UP000291144">
    <property type="component" value="Unassembled WGS sequence"/>
</dbReference>
<keyword evidence="4" id="KW-0238">DNA-binding</keyword>
<feature type="domain" description="Bacterial transcriptional activator" evidence="7">
    <location>
        <begin position="105"/>
        <end position="252"/>
    </location>
</feature>
<dbReference type="PANTHER" id="PTHR16305">
    <property type="entry name" value="TESTICULAR SOLUBLE ADENYLYL CYCLASE"/>
    <property type="match status" value="1"/>
</dbReference>
<dbReference type="OrthoDB" id="3666751at2"/>
<dbReference type="AlphaFoldDB" id="A0A4R0KQU2"/>
<evidence type="ECO:0000256" key="4">
    <source>
        <dbReference type="ARBA" id="ARBA00023125"/>
    </source>
</evidence>
<dbReference type="GO" id="GO:0005524">
    <property type="term" value="F:ATP binding"/>
    <property type="evidence" value="ECO:0007669"/>
    <property type="project" value="UniProtKB-KW"/>
</dbReference>
<dbReference type="Gene3D" id="1.25.40.10">
    <property type="entry name" value="Tetratricopeptide repeat domain"/>
    <property type="match status" value="3"/>
</dbReference>
<evidence type="ECO:0000259" key="7">
    <source>
        <dbReference type="SMART" id="SM01043"/>
    </source>
</evidence>
<dbReference type="PANTHER" id="PTHR16305:SF28">
    <property type="entry name" value="GUANYLATE CYCLASE DOMAIN-CONTAINING PROTEIN"/>
    <property type="match status" value="1"/>
</dbReference>
<dbReference type="Pfam" id="PF03704">
    <property type="entry name" value="BTAD"/>
    <property type="match status" value="1"/>
</dbReference>
<comment type="caution">
    <text evidence="8">The sequence shown here is derived from an EMBL/GenBank/DDBJ whole genome shotgun (WGS) entry which is preliminary data.</text>
</comment>
<dbReference type="InterPro" id="IPR005158">
    <property type="entry name" value="BTAD"/>
</dbReference>
<dbReference type="Pfam" id="PF13191">
    <property type="entry name" value="AAA_16"/>
    <property type="match status" value="1"/>
</dbReference>
<sequence length="1059" mass="114475">MSSHAAPSTVYVLGALTVTDADGRQLGPIPAGRAGILLRRLVAASGAVVEIDALVDSLWDDDAPHSADRVIASLVSRVRRAVGSDVITGSASTGYRFNCGRAWTSDLGLLEELTKSAQARAALSPAVTVTAARRAFGLLTRGHPELPPAVAQRTWAEDQQRHVDALARRLNRASWDAQARLGMWSEIENQAESVLSRFRHDEQAGRALMNAQWHLGDRASALQTYDELRLELRRELEVEPSPETDALFSAIVSGADPGPILMPRPASVAGSSTLIGRQDEYAAMVDRWHVAAAGQAGSIVVTGSPGSGCSSLAQELADYAERGGARAIRVDCFEGERSSPLQPLLTVLSRILLSTAPDALPAMLGSWTDTAVELVPDLRDVVGVTEYRRASPEIEHRRILNTLRHVLATAAEDRPLLLYFDDLHLAGTATVEALQWLLHTIDDVPLLVVATVPSDRLDPELRALAGNGVLVELGPLDESDVALLAQQAGSATEAAFVWELTQGHPMFVVEVLAALTRGENKAEIPGTLRSMVLDRVRRSGSDVEELLQSASVIGTAFDVDTLEQLVGRPAVNLMPTLQKAMAAGLLASRNELFVSSPPILGQALYDNLPGPVRVLRHRQLAEIFSARPELRAHHQQRAGLTEAAARSWYEAATLARRSFANADAVRLFTNALDTARQADDQELGGLALIGRGAAREELGDFDAATDDHQEAEAIAVARGDRSLRATAVERLGWTAYYRRDVEEAVARADEASRMPGARPSAWNLLGRTKHWAGDFDAAHRAYERALNENGDEDGAVKASVSSCLGALLAHADRYGEAIEVLDDAVAVSNSIGAFHPLLRALFFAGLARGNAGDLSGALTVLQTKAQILERYDVSFYRARTNTTLAWVWRELGEPIRAHELSELALSQSREVEAGSLQIEQELHALCSLADSERLDGQADRAAERLETAGRLIEHWLPFRWRADLRVREVACRMGLQDPEALLEAARAASSLKYQALAFHLLGRGEEAATVARQTGSLLLLGEVGAPDEARTALRRLEATLPRQLRSCFAQAGRLPRANS</sequence>
<dbReference type="InterPro" id="IPR019734">
    <property type="entry name" value="TPR_rpt"/>
</dbReference>
<dbReference type="GO" id="GO:0003677">
    <property type="term" value="F:DNA binding"/>
    <property type="evidence" value="ECO:0007669"/>
    <property type="project" value="UniProtKB-KW"/>
</dbReference>
<proteinExistence type="inferred from homology"/>
<feature type="repeat" description="TPR" evidence="5">
    <location>
        <begin position="759"/>
        <end position="792"/>
    </location>
</feature>
<dbReference type="InterPro" id="IPR016032">
    <property type="entry name" value="Sig_transdc_resp-reg_C-effctor"/>
</dbReference>
<keyword evidence="2" id="KW-0547">Nucleotide-binding</keyword>
<evidence type="ECO:0000256" key="2">
    <source>
        <dbReference type="ARBA" id="ARBA00022741"/>
    </source>
</evidence>
<dbReference type="InterPro" id="IPR001867">
    <property type="entry name" value="OmpR/PhoB-type_DNA-bd"/>
</dbReference>
<dbReference type="GO" id="GO:0005737">
    <property type="term" value="C:cytoplasm"/>
    <property type="evidence" value="ECO:0007669"/>
    <property type="project" value="TreeGrafter"/>
</dbReference>
<dbReference type="SMART" id="SM01043">
    <property type="entry name" value="BTAD"/>
    <property type="match status" value="1"/>
</dbReference>
<dbReference type="SMART" id="SM00862">
    <property type="entry name" value="Trans_reg_C"/>
    <property type="match status" value="1"/>
</dbReference>
<evidence type="ECO:0000259" key="6">
    <source>
        <dbReference type="SMART" id="SM00862"/>
    </source>
</evidence>
<dbReference type="GO" id="GO:0004016">
    <property type="term" value="F:adenylate cyclase activity"/>
    <property type="evidence" value="ECO:0007669"/>
    <property type="project" value="TreeGrafter"/>
</dbReference>
<dbReference type="SUPFAM" id="SSF48452">
    <property type="entry name" value="TPR-like"/>
    <property type="match status" value="3"/>
</dbReference>
<comment type="similarity">
    <text evidence="1">Belongs to the AfsR/DnrI/RedD regulatory family.</text>
</comment>
<dbReference type="GO" id="GO:0006355">
    <property type="term" value="P:regulation of DNA-templated transcription"/>
    <property type="evidence" value="ECO:0007669"/>
    <property type="project" value="InterPro"/>
</dbReference>
<dbReference type="InterPro" id="IPR041664">
    <property type="entry name" value="AAA_16"/>
</dbReference>
<dbReference type="InterPro" id="IPR027417">
    <property type="entry name" value="P-loop_NTPase"/>
</dbReference>
<evidence type="ECO:0000313" key="8">
    <source>
        <dbReference type="EMBL" id="TCC62317.1"/>
    </source>
</evidence>
<dbReference type="GO" id="GO:0000160">
    <property type="term" value="P:phosphorelay signal transduction system"/>
    <property type="evidence" value="ECO:0007669"/>
    <property type="project" value="InterPro"/>
</dbReference>
<dbReference type="PROSITE" id="PS50005">
    <property type="entry name" value="TPR"/>
    <property type="match status" value="1"/>
</dbReference>
<evidence type="ECO:0000256" key="5">
    <source>
        <dbReference type="PROSITE-ProRule" id="PRU00339"/>
    </source>
</evidence>
<dbReference type="Pfam" id="PF00486">
    <property type="entry name" value="Trans_reg_C"/>
    <property type="match status" value="1"/>
</dbReference>
<evidence type="ECO:0000256" key="3">
    <source>
        <dbReference type="ARBA" id="ARBA00022840"/>
    </source>
</evidence>
<dbReference type="RefSeq" id="WP_131356390.1">
    <property type="nucleotide sequence ID" value="NZ_SJKB01000004.1"/>
</dbReference>
<name>A0A4R0KQU2_9ACTN</name>
<dbReference type="SUPFAM" id="SSF52540">
    <property type="entry name" value="P-loop containing nucleoside triphosphate hydrolases"/>
    <property type="match status" value="1"/>
</dbReference>
<dbReference type="EMBL" id="SJKB01000004">
    <property type="protein sequence ID" value="TCC62317.1"/>
    <property type="molecule type" value="Genomic_DNA"/>
</dbReference>
<dbReference type="SUPFAM" id="SSF46894">
    <property type="entry name" value="C-terminal effector domain of the bipartite response regulators"/>
    <property type="match status" value="1"/>
</dbReference>
<keyword evidence="3" id="KW-0067">ATP-binding</keyword>
<evidence type="ECO:0000256" key="1">
    <source>
        <dbReference type="ARBA" id="ARBA00005820"/>
    </source>
</evidence>
<accession>A0A4R0KQU2</accession>
<protein>
    <submittedName>
        <fullName evidence="8">Uncharacterized protein</fullName>
    </submittedName>
</protein>
<feature type="domain" description="OmpR/PhoB-type" evidence="6">
    <location>
        <begin position="26"/>
        <end position="97"/>
    </location>
</feature>
<reference evidence="8 9" key="1">
    <citation type="submission" date="2019-02" db="EMBL/GenBank/DDBJ databases">
        <title>Kribbella capetownensis sp. nov. and Kribbella speibonae sp. nov., isolated from soil.</title>
        <authorList>
            <person name="Curtis S.M."/>
            <person name="Norton I."/>
            <person name="Everest G.J."/>
            <person name="Meyers P.R."/>
        </authorList>
    </citation>
    <scope>NUCLEOTIDE SEQUENCE [LARGE SCALE GENOMIC DNA]</scope>
    <source>
        <strain evidence="8 9">NRRL B-24813</strain>
    </source>
</reference>
<dbReference type="SMART" id="SM00028">
    <property type="entry name" value="TPR"/>
    <property type="match status" value="4"/>
</dbReference>
<gene>
    <name evidence="8" type="ORF">E0H73_16610</name>
</gene>
<dbReference type="Gene3D" id="1.10.10.10">
    <property type="entry name" value="Winged helix-like DNA-binding domain superfamily/Winged helix DNA-binding domain"/>
    <property type="match status" value="1"/>
</dbReference>
<keyword evidence="5" id="KW-0802">TPR repeat</keyword>
<evidence type="ECO:0000313" key="9">
    <source>
        <dbReference type="Proteomes" id="UP000291144"/>
    </source>
</evidence>